<keyword evidence="2" id="KW-0479">Metal-binding</keyword>
<keyword evidence="2" id="KW-0408">Iron</keyword>
<evidence type="ECO:0000313" key="3">
    <source>
        <dbReference type="EMBL" id="TLD79457.1"/>
    </source>
</evidence>
<dbReference type="PIRSF" id="PIRSF004749">
    <property type="entry name" value="Pep_def"/>
    <property type="match status" value="1"/>
</dbReference>
<proteinExistence type="inferred from homology"/>
<comment type="cofactor">
    <cofactor evidence="2">
        <name>Fe(2+)</name>
        <dbReference type="ChEBI" id="CHEBI:29033"/>
    </cofactor>
    <text evidence="2">Binds 1 Fe(2+) ion.</text>
</comment>
<comment type="function">
    <text evidence="2">Removes the formyl group from the N-terminal Met of newly synthesized proteins. Requires at least a dipeptide for an efficient rate of reaction. N-terminal L-methionine is a prerequisite for activity but the enzyme has broad specificity at other positions.</text>
</comment>
<feature type="binding site" evidence="2">
    <location>
        <position position="146"/>
    </location>
    <ligand>
        <name>Fe cation</name>
        <dbReference type="ChEBI" id="CHEBI:24875"/>
    </ligand>
</feature>
<evidence type="ECO:0000313" key="4">
    <source>
        <dbReference type="Proteomes" id="UP000029925"/>
    </source>
</evidence>
<dbReference type="CDD" id="cd00487">
    <property type="entry name" value="Pep_deformylase"/>
    <property type="match status" value="1"/>
</dbReference>
<dbReference type="NCBIfam" id="TIGR00079">
    <property type="entry name" value="pept_deformyl"/>
    <property type="match status" value="1"/>
</dbReference>
<dbReference type="GO" id="GO:0006412">
    <property type="term" value="P:translation"/>
    <property type="evidence" value="ECO:0007669"/>
    <property type="project" value="UniProtKB-UniRule"/>
</dbReference>
<dbReference type="RefSeq" id="WP_034327986.1">
    <property type="nucleotide sequence ID" value="NZ_CAJTQN010000005.1"/>
</dbReference>
<evidence type="ECO:0000256" key="2">
    <source>
        <dbReference type="HAMAP-Rule" id="MF_00163"/>
    </source>
</evidence>
<dbReference type="Gene3D" id="3.90.45.10">
    <property type="entry name" value="Peptide deformylase"/>
    <property type="match status" value="1"/>
</dbReference>
<keyword evidence="2" id="KW-0648">Protein biosynthesis</keyword>
<dbReference type="OrthoDB" id="9804313at2"/>
<evidence type="ECO:0000256" key="1">
    <source>
        <dbReference type="ARBA" id="ARBA00010759"/>
    </source>
</evidence>
<comment type="caution">
    <text evidence="3">The sequence shown here is derived from an EMBL/GenBank/DDBJ whole genome shotgun (WGS) entry which is preliminary data.</text>
</comment>
<dbReference type="PANTHER" id="PTHR10458">
    <property type="entry name" value="PEPTIDE DEFORMYLASE"/>
    <property type="match status" value="1"/>
</dbReference>
<reference evidence="3 4" key="1">
    <citation type="journal article" date="2014" name="Genome Announc.">
        <title>Draft genome sequences of eight enterohepatic helicobacter species isolated from both laboratory and wild rodents.</title>
        <authorList>
            <person name="Sheh A."/>
            <person name="Shen Z."/>
            <person name="Fox J.G."/>
        </authorList>
    </citation>
    <scope>NUCLEOTIDE SEQUENCE [LARGE SCALE GENOMIC DNA]</scope>
    <source>
        <strain evidence="3 4">MIT 98-6810</strain>
    </source>
</reference>
<dbReference type="SUPFAM" id="SSF56420">
    <property type="entry name" value="Peptide deformylase"/>
    <property type="match status" value="1"/>
</dbReference>
<dbReference type="EMBL" id="JRPF02000001">
    <property type="protein sequence ID" value="TLD79457.1"/>
    <property type="molecule type" value="Genomic_DNA"/>
</dbReference>
<feature type="active site" evidence="2">
    <location>
        <position position="143"/>
    </location>
</feature>
<name>A0A4U8S1E8_9HELI</name>
<keyword evidence="4" id="KW-1185">Reference proteome</keyword>
<organism evidence="3 4">
    <name type="scientific">Helicobacter typhlonius</name>
    <dbReference type="NCBI Taxonomy" id="76936"/>
    <lineage>
        <taxon>Bacteria</taxon>
        <taxon>Pseudomonadati</taxon>
        <taxon>Campylobacterota</taxon>
        <taxon>Epsilonproteobacteria</taxon>
        <taxon>Campylobacterales</taxon>
        <taxon>Helicobacteraceae</taxon>
        <taxon>Helicobacter</taxon>
    </lineage>
</organism>
<dbReference type="GO" id="GO:0046872">
    <property type="term" value="F:metal ion binding"/>
    <property type="evidence" value="ECO:0007669"/>
    <property type="project" value="UniProtKB-KW"/>
</dbReference>
<dbReference type="PRINTS" id="PR01576">
    <property type="entry name" value="PDEFORMYLASE"/>
</dbReference>
<keyword evidence="2 3" id="KW-0378">Hydrolase</keyword>
<comment type="similarity">
    <text evidence="1 2">Belongs to the polypeptide deformylase family.</text>
</comment>
<dbReference type="Pfam" id="PF01327">
    <property type="entry name" value="Pep_deformylase"/>
    <property type="match status" value="1"/>
</dbReference>
<sequence>MALAVLTILTYPEDTKRLREKSKPVECFDENLHCFLDDMYDTMIERNGVGLAAIQVGEAKQILVINIPREDNNQYKEDLLEIINPTFLMQEDSIEWDEGCLSVPNFYESIKRFNKVSIAYKDRYGNDKILKAEGFLAVAIQHEIDHLNGVLFVDKLPILRRKKFEKELKKCKNSKE</sequence>
<gene>
    <name evidence="2" type="primary">def</name>
    <name evidence="3" type="ORF">LS75_000505</name>
</gene>
<dbReference type="HAMAP" id="MF_00163">
    <property type="entry name" value="Pep_deformylase"/>
    <property type="match status" value="1"/>
</dbReference>
<protein>
    <recommendedName>
        <fullName evidence="2">Peptide deformylase</fullName>
        <shortName evidence="2">PDF</shortName>
        <ecNumber evidence="2">3.5.1.88</ecNumber>
    </recommendedName>
    <alternativeName>
        <fullName evidence="2">Polypeptide deformylase</fullName>
    </alternativeName>
</protein>
<feature type="binding site" evidence="2">
    <location>
        <position position="142"/>
    </location>
    <ligand>
        <name>Fe cation</name>
        <dbReference type="ChEBI" id="CHEBI:24875"/>
    </ligand>
</feature>
<dbReference type="GO" id="GO:0042586">
    <property type="term" value="F:peptide deformylase activity"/>
    <property type="evidence" value="ECO:0007669"/>
    <property type="project" value="UniProtKB-UniRule"/>
</dbReference>
<dbReference type="InterPro" id="IPR023635">
    <property type="entry name" value="Peptide_deformylase"/>
</dbReference>
<dbReference type="AlphaFoldDB" id="A0A4U8S1E8"/>
<dbReference type="NCBIfam" id="NF001159">
    <property type="entry name" value="PRK00150.1-3"/>
    <property type="match status" value="1"/>
</dbReference>
<feature type="binding site" evidence="2">
    <location>
        <position position="100"/>
    </location>
    <ligand>
        <name>Fe cation</name>
        <dbReference type="ChEBI" id="CHEBI:24875"/>
    </ligand>
</feature>
<dbReference type="InterPro" id="IPR036821">
    <property type="entry name" value="Peptide_deformylase_sf"/>
</dbReference>
<dbReference type="STRING" id="76936.BN2458_PEG0551"/>
<comment type="catalytic activity">
    <reaction evidence="2">
        <text>N-terminal N-formyl-L-methionyl-[peptide] + H2O = N-terminal L-methionyl-[peptide] + formate</text>
        <dbReference type="Rhea" id="RHEA:24420"/>
        <dbReference type="Rhea" id="RHEA-COMP:10639"/>
        <dbReference type="Rhea" id="RHEA-COMP:10640"/>
        <dbReference type="ChEBI" id="CHEBI:15377"/>
        <dbReference type="ChEBI" id="CHEBI:15740"/>
        <dbReference type="ChEBI" id="CHEBI:49298"/>
        <dbReference type="ChEBI" id="CHEBI:64731"/>
        <dbReference type="EC" id="3.5.1.88"/>
    </reaction>
</comment>
<dbReference type="PANTHER" id="PTHR10458:SF22">
    <property type="entry name" value="PEPTIDE DEFORMYLASE"/>
    <property type="match status" value="1"/>
</dbReference>
<dbReference type="Proteomes" id="UP000029925">
    <property type="component" value="Unassembled WGS sequence"/>
</dbReference>
<dbReference type="EC" id="3.5.1.88" evidence="2"/>
<accession>A0A4U8S1E8</accession>
<dbReference type="GeneID" id="78150848"/>